<dbReference type="AlphaFoldDB" id="A0A2P2KGL5"/>
<accession>A0A2P2KGL5</accession>
<organism evidence="1">
    <name type="scientific">Rhizophora mucronata</name>
    <name type="common">Asiatic mangrove</name>
    <dbReference type="NCBI Taxonomy" id="61149"/>
    <lineage>
        <taxon>Eukaryota</taxon>
        <taxon>Viridiplantae</taxon>
        <taxon>Streptophyta</taxon>
        <taxon>Embryophyta</taxon>
        <taxon>Tracheophyta</taxon>
        <taxon>Spermatophyta</taxon>
        <taxon>Magnoliopsida</taxon>
        <taxon>eudicotyledons</taxon>
        <taxon>Gunneridae</taxon>
        <taxon>Pentapetalae</taxon>
        <taxon>rosids</taxon>
        <taxon>fabids</taxon>
        <taxon>Malpighiales</taxon>
        <taxon>Rhizophoraceae</taxon>
        <taxon>Rhizophora</taxon>
    </lineage>
</organism>
<protein>
    <submittedName>
        <fullName evidence="1">Uncharacterized protein</fullName>
    </submittedName>
</protein>
<proteinExistence type="predicted"/>
<name>A0A2P2KGL5_RHIMU</name>
<evidence type="ECO:0000313" key="1">
    <source>
        <dbReference type="EMBL" id="MBX04868.1"/>
    </source>
</evidence>
<dbReference type="EMBL" id="GGEC01024384">
    <property type="protein sequence ID" value="MBX04868.1"/>
    <property type="molecule type" value="Transcribed_RNA"/>
</dbReference>
<sequence length="87" mass="10118">MSGCMIGYVILKAGMEPLFLHSSDLLFGLALYLEGGSIMKRLSMRRKGMLDFYHFLDILQPQLLQQLMLFAQWRYLRSIMRVILCVS</sequence>
<reference evidence="1" key="1">
    <citation type="submission" date="2018-02" db="EMBL/GenBank/DDBJ databases">
        <title>Rhizophora mucronata_Transcriptome.</title>
        <authorList>
            <person name="Meera S.P."/>
            <person name="Sreeshan A."/>
            <person name="Augustine A."/>
        </authorList>
    </citation>
    <scope>NUCLEOTIDE SEQUENCE</scope>
    <source>
        <tissue evidence="1">Leaf</tissue>
    </source>
</reference>